<sequence length="95" mass="11122">MILKKIFKDLGTSLPFLNSIFQKINGSWKEILGTGVNGILGFEIEKEKTNSYHNIITESHFSASEIFVVRYKWNSLSLQYEEDKEWAEKWGHVWP</sequence>
<accession>A0A2M7RPI3</accession>
<evidence type="ECO:0000313" key="2">
    <source>
        <dbReference type="Proteomes" id="UP000229371"/>
    </source>
</evidence>
<evidence type="ECO:0000313" key="1">
    <source>
        <dbReference type="EMBL" id="PIZ01242.1"/>
    </source>
</evidence>
<comment type="caution">
    <text evidence="1">The sequence shown here is derived from an EMBL/GenBank/DDBJ whole genome shotgun (WGS) entry which is preliminary data.</text>
</comment>
<dbReference type="Proteomes" id="UP000229371">
    <property type="component" value="Unassembled WGS sequence"/>
</dbReference>
<name>A0A2M7RPI3_9BACT</name>
<dbReference type="EMBL" id="PFMI01000005">
    <property type="protein sequence ID" value="PIZ01242.1"/>
    <property type="molecule type" value="Genomic_DNA"/>
</dbReference>
<reference evidence="2" key="1">
    <citation type="submission" date="2017-09" db="EMBL/GenBank/DDBJ databases">
        <title>Depth-based differentiation of microbial function through sediment-hosted aquifers and enrichment of novel symbionts in the deep terrestrial subsurface.</title>
        <authorList>
            <person name="Probst A.J."/>
            <person name="Ladd B."/>
            <person name="Jarett J.K."/>
            <person name="Geller-Mcgrath D.E."/>
            <person name="Sieber C.M.K."/>
            <person name="Emerson J.B."/>
            <person name="Anantharaman K."/>
            <person name="Thomas B.C."/>
            <person name="Malmstrom R."/>
            <person name="Stieglmeier M."/>
            <person name="Klingl A."/>
            <person name="Woyke T."/>
            <person name="Ryan C.M."/>
            <person name="Banfield J.F."/>
        </authorList>
    </citation>
    <scope>NUCLEOTIDE SEQUENCE [LARGE SCALE GENOMIC DNA]</scope>
</reference>
<organism evidence="1 2">
    <name type="scientific">bacterium (Candidatus Gribaldobacteria) CG_4_10_14_0_8_um_filter_33_9</name>
    <dbReference type="NCBI Taxonomy" id="2014266"/>
    <lineage>
        <taxon>Bacteria</taxon>
        <taxon>Candidatus Gribaldobacteria</taxon>
    </lineage>
</organism>
<proteinExistence type="predicted"/>
<protein>
    <submittedName>
        <fullName evidence="1">Uncharacterized protein</fullName>
    </submittedName>
</protein>
<gene>
    <name evidence="1" type="ORF">COY61_00210</name>
</gene>
<dbReference type="AlphaFoldDB" id="A0A2M7RPI3"/>